<feature type="chain" id="PRO_5009122899" evidence="1">
    <location>
        <begin position="23"/>
        <end position="431"/>
    </location>
</feature>
<dbReference type="RefSeq" id="WP_069152808.1">
    <property type="nucleotide sequence ID" value="NZ_CAJLDD010000002.1"/>
</dbReference>
<dbReference type="InterPro" id="IPR006059">
    <property type="entry name" value="SBP"/>
</dbReference>
<dbReference type="PROSITE" id="PS51257">
    <property type="entry name" value="PROKAR_LIPOPROTEIN"/>
    <property type="match status" value="1"/>
</dbReference>
<evidence type="ECO:0000256" key="1">
    <source>
        <dbReference type="SAM" id="SignalP"/>
    </source>
</evidence>
<evidence type="ECO:0000313" key="2">
    <source>
        <dbReference type="EMBL" id="ODM07066.1"/>
    </source>
</evidence>
<dbReference type="AlphaFoldDB" id="A0A1E3AFX4"/>
<comment type="caution">
    <text evidence="2">The sequence shown here is derived from an EMBL/GenBank/DDBJ whole genome shotgun (WGS) entry which is preliminary data.</text>
</comment>
<feature type="signal peptide" evidence="1">
    <location>
        <begin position="1"/>
        <end position="22"/>
    </location>
</feature>
<dbReference type="PANTHER" id="PTHR43649:SF12">
    <property type="entry name" value="DIACETYLCHITOBIOSE BINDING PROTEIN DASA"/>
    <property type="match status" value="1"/>
</dbReference>
<dbReference type="Proteomes" id="UP000094067">
    <property type="component" value="Unassembled WGS sequence"/>
</dbReference>
<dbReference type="EMBL" id="MCGH01000002">
    <property type="protein sequence ID" value="ODM07066.1"/>
    <property type="molecule type" value="Genomic_DNA"/>
</dbReference>
<dbReference type="Gene3D" id="3.40.190.10">
    <property type="entry name" value="Periplasmic binding protein-like II"/>
    <property type="match status" value="1"/>
</dbReference>
<dbReference type="SUPFAM" id="SSF53850">
    <property type="entry name" value="Periplasmic binding protein-like II"/>
    <property type="match status" value="1"/>
</dbReference>
<keyword evidence="1" id="KW-0732">Signal</keyword>
<organism evidence="2 3">
    <name type="scientific">Eisenbergiella tayi</name>
    <dbReference type="NCBI Taxonomy" id="1432052"/>
    <lineage>
        <taxon>Bacteria</taxon>
        <taxon>Bacillati</taxon>
        <taxon>Bacillota</taxon>
        <taxon>Clostridia</taxon>
        <taxon>Lachnospirales</taxon>
        <taxon>Lachnospiraceae</taxon>
        <taxon>Eisenbergiella</taxon>
    </lineage>
</organism>
<name>A0A1E3AFX4_9FIRM</name>
<dbReference type="PATRIC" id="fig|1432052.4.peg.3293"/>
<gene>
    <name evidence="2" type="primary">araN_4</name>
    <name evidence="2" type="ORF">BEI61_02956</name>
</gene>
<reference evidence="2 3" key="1">
    <citation type="submission" date="2016-07" db="EMBL/GenBank/DDBJ databases">
        <title>Characterization of isolates of Eisenbergiella tayi derived from blood cultures, using whole genome sequencing.</title>
        <authorList>
            <person name="Burdz T."/>
            <person name="Wiebe D."/>
            <person name="Huynh C."/>
            <person name="Bernard K."/>
        </authorList>
    </citation>
    <scope>NUCLEOTIDE SEQUENCE [LARGE SCALE GENOMIC DNA]</scope>
    <source>
        <strain evidence="2 3">NML 110608</strain>
    </source>
</reference>
<dbReference type="PANTHER" id="PTHR43649">
    <property type="entry name" value="ARABINOSE-BINDING PROTEIN-RELATED"/>
    <property type="match status" value="1"/>
</dbReference>
<proteinExistence type="predicted"/>
<evidence type="ECO:0000313" key="3">
    <source>
        <dbReference type="Proteomes" id="UP000094067"/>
    </source>
</evidence>
<accession>A0A1E3AFX4</accession>
<sequence length="431" mass="47781">MKKAISTILTAALILAATGCGGQEGNVSQENADTAIQSEVTEEMEVTVPEGKKGTLEIWTMFTGADGAAFPDIVDKYNATNPDYTVLHRPMNAEDLYLKLQMAEASGEGIPDMAMNHIERVPLYQEEGRLLDLTPYLEDADIKKDNYNSKAWEMTDLNGGHYGVPLDVHSYILWVNMDLYEKYGLKDLDDGVLTWDELAATAELVKKDNIIPIGLSWLRPIFLGSYAQLGGTLSDDGINPSFNNDTAVQVLEQYCSMVQQGNTQKDGDDSWKAFLGGTVLYEPEGVWMYNAVRDSGLNIKAFDFPVFDSETKGNWTSSHQFTIPIQPQQDEERVKACLAFIKFVEENAADWSVAGLVPAAKGALESEDFTEMPQYFLAGEADELKIYNYKYYGYAVDALDKVLGDIVFGKISIEDGLSQAEMETKDKIAME</sequence>
<protein>
    <submittedName>
        <fullName evidence="2">Putative arabinose-binding protein</fullName>
    </submittedName>
</protein>
<dbReference type="Pfam" id="PF13416">
    <property type="entry name" value="SBP_bac_8"/>
    <property type="match status" value="1"/>
</dbReference>
<dbReference type="InterPro" id="IPR050490">
    <property type="entry name" value="Bact_solute-bd_prot1"/>
</dbReference>